<evidence type="ECO:0000313" key="1">
    <source>
        <dbReference type="EMBL" id="PWI56596.1"/>
    </source>
</evidence>
<sequence>MFVKEWQWVLSPWIVFVVLLDPHLAKNPLVLLAALYVVATEIRYRFAVFESRRAGFQRMVRIPVSRTVLQLLLRGRVSVPQGVPCYTLHVETTSTDYRTFLRELREDIVRGAKTKAFYVGNTFTQLGEFAQKEIGKEKVQIISGTFFPAWLQTAGIDVRRIQQKMFRRTFPLQTEWKIVAIQTQKEDCQ</sequence>
<proteinExistence type="predicted"/>
<name>A0A2U3D5M9_SULT2</name>
<organism evidence="1 2">
    <name type="scientific">Sulfoacidibacillus thermotolerans</name>
    <name type="common">Acidibacillus sulfuroxidans</name>
    <dbReference type="NCBI Taxonomy" id="1765684"/>
    <lineage>
        <taxon>Bacteria</taxon>
        <taxon>Bacillati</taxon>
        <taxon>Bacillota</taxon>
        <taxon>Bacilli</taxon>
        <taxon>Bacillales</taxon>
        <taxon>Alicyclobacillaceae</taxon>
        <taxon>Sulfoacidibacillus</taxon>
    </lineage>
</organism>
<keyword evidence="2" id="KW-1185">Reference proteome</keyword>
<dbReference type="Proteomes" id="UP000245380">
    <property type="component" value="Unassembled WGS sequence"/>
</dbReference>
<gene>
    <name evidence="1" type="ORF">BM613_12910</name>
</gene>
<dbReference type="AlphaFoldDB" id="A0A2U3D5M9"/>
<evidence type="ECO:0000313" key="2">
    <source>
        <dbReference type="Proteomes" id="UP000245380"/>
    </source>
</evidence>
<dbReference type="EMBL" id="MPDK01000034">
    <property type="protein sequence ID" value="PWI56596.1"/>
    <property type="molecule type" value="Genomic_DNA"/>
</dbReference>
<dbReference type="RefSeq" id="WP_109431624.1">
    <property type="nucleotide sequence ID" value="NZ_MPDK01000034.1"/>
</dbReference>
<comment type="caution">
    <text evidence="1">The sequence shown here is derived from an EMBL/GenBank/DDBJ whole genome shotgun (WGS) entry which is preliminary data.</text>
</comment>
<reference evidence="1 2" key="1">
    <citation type="submission" date="2016-11" db="EMBL/GenBank/DDBJ databases">
        <title>Comparative genomics of Acidibacillus ferroxidans species.</title>
        <authorList>
            <person name="Oliveira G."/>
            <person name="Nunes G."/>
            <person name="Oliveira R."/>
            <person name="Araujo F."/>
            <person name="Salim A."/>
            <person name="Scholte L."/>
            <person name="Morais D."/>
            <person name="Nancucheo I."/>
            <person name="Johnson D.B."/>
            <person name="Grail B."/>
            <person name="Bittencourt J."/>
            <person name="Valadares R."/>
        </authorList>
    </citation>
    <scope>NUCLEOTIDE SEQUENCE [LARGE SCALE GENOMIC DNA]</scope>
    <source>
        <strain evidence="1 2">Y002</strain>
    </source>
</reference>
<protein>
    <submittedName>
        <fullName evidence="1">Uncharacterized protein</fullName>
    </submittedName>
</protein>
<accession>A0A2U3D5M9</accession>